<organism evidence="1 2">
    <name type="scientific">Necator americanus</name>
    <name type="common">Human hookworm</name>
    <dbReference type="NCBI Taxonomy" id="51031"/>
    <lineage>
        <taxon>Eukaryota</taxon>
        <taxon>Metazoa</taxon>
        <taxon>Ecdysozoa</taxon>
        <taxon>Nematoda</taxon>
        <taxon>Chromadorea</taxon>
        <taxon>Rhabditida</taxon>
        <taxon>Rhabditina</taxon>
        <taxon>Rhabditomorpha</taxon>
        <taxon>Strongyloidea</taxon>
        <taxon>Ancylostomatidae</taxon>
        <taxon>Bunostominae</taxon>
        <taxon>Necator</taxon>
    </lineage>
</organism>
<dbReference type="AlphaFoldDB" id="W2SI80"/>
<dbReference type="EMBL" id="KI669120">
    <property type="protein sequence ID" value="ETN69359.1"/>
    <property type="molecule type" value="Genomic_DNA"/>
</dbReference>
<proteinExistence type="predicted"/>
<keyword evidence="2" id="KW-1185">Reference proteome</keyword>
<accession>W2SI80</accession>
<protein>
    <submittedName>
        <fullName evidence="1">Uncharacterized protein</fullName>
    </submittedName>
</protein>
<evidence type="ECO:0000313" key="2">
    <source>
        <dbReference type="Proteomes" id="UP000053676"/>
    </source>
</evidence>
<sequence length="34" mass="4226">MYYFQQEKIYFRIHPVLDMIMFTLGIHHRTIAVL</sequence>
<name>W2SI80_NECAM</name>
<dbReference type="Proteomes" id="UP000053676">
    <property type="component" value="Unassembled WGS sequence"/>
</dbReference>
<reference evidence="2" key="1">
    <citation type="journal article" date="2014" name="Nat. Genet.">
        <title>Genome of the human hookworm Necator americanus.</title>
        <authorList>
            <person name="Tang Y.T."/>
            <person name="Gao X."/>
            <person name="Rosa B.A."/>
            <person name="Abubucker S."/>
            <person name="Hallsworth-Pepin K."/>
            <person name="Martin J."/>
            <person name="Tyagi R."/>
            <person name="Heizer E."/>
            <person name="Zhang X."/>
            <person name="Bhonagiri-Palsikar V."/>
            <person name="Minx P."/>
            <person name="Warren W.C."/>
            <person name="Wang Q."/>
            <person name="Zhan B."/>
            <person name="Hotez P.J."/>
            <person name="Sternberg P.W."/>
            <person name="Dougall A."/>
            <person name="Gaze S.T."/>
            <person name="Mulvenna J."/>
            <person name="Sotillo J."/>
            <person name="Ranganathan S."/>
            <person name="Rabelo E.M."/>
            <person name="Wilson R.K."/>
            <person name="Felgner P.L."/>
            <person name="Bethony J."/>
            <person name="Hawdon J.M."/>
            <person name="Gasser R.B."/>
            <person name="Loukas A."/>
            <person name="Mitreva M."/>
        </authorList>
    </citation>
    <scope>NUCLEOTIDE SEQUENCE [LARGE SCALE GENOMIC DNA]</scope>
</reference>
<evidence type="ECO:0000313" key="1">
    <source>
        <dbReference type="EMBL" id="ETN69359.1"/>
    </source>
</evidence>
<gene>
    <name evidence="1" type="ORF">NECAME_15355</name>
</gene>
<dbReference type="KEGG" id="nai:NECAME_15355"/>